<evidence type="ECO:0000313" key="4">
    <source>
        <dbReference type="EMBL" id="ESN94362.1"/>
    </source>
</evidence>
<evidence type="ECO:0000313" key="5">
    <source>
        <dbReference type="EnsemblMetazoa" id="HelroP164192"/>
    </source>
</evidence>
<dbReference type="OrthoDB" id="427368at2759"/>
<proteinExistence type="predicted"/>
<dbReference type="Pfam" id="PF13271">
    <property type="entry name" value="DUF4062"/>
    <property type="match status" value="1"/>
</dbReference>
<evidence type="ECO:0008006" key="7">
    <source>
        <dbReference type="Google" id="ProtNLM"/>
    </source>
</evidence>
<dbReference type="InterPro" id="IPR027417">
    <property type="entry name" value="P-loop_NTPase"/>
</dbReference>
<dbReference type="HOGENOM" id="CLU_652630_0_0_1"/>
<evidence type="ECO:0000313" key="6">
    <source>
        <dbReference type="Proteomes" id="UP000015101"/>
    </source>
</evidence>
<dbReference type="EMBL" id="KB097571">
    <property type="protein sequence ID" value="ESN94362.1"/>
    <property type="molecule type" value="Genomic_DNA"/>
</dbReference>
<sequence length="421" mass="47636">MTKNITLELCLNEVKKCQFFIGILGERYGSCQFDYGSLESTKDTEWISKHPPGASLTELEFHQCFQSLPQKDKAFFYFRDPSFIQTVPEKHHHLLIDENAGKLKKLKKLVSSSGYEVYDNYPCSWGGVKDGRPIVTNLEAFGNRVIDNLWNAILKTYPENLRHAEMQMLTKEEDSKEKMLTNDSYTEYMKNKFVGRKKLLNKALDIATTKKNGIVLITGKAGSGKSLLIASLIHKLFELKSNNGNHRVFVHCVGAYPASNDIINILKYFIVEIGNSYKLPTVFVPDKYNTYSECHEMLKNRPGLSEVLEVGDLEGTDKADIVRASLLNYGKRLDESAFNMQMKLLMMKKESKSPLYLELVCDEMKKCGDYQLISSKLSSLSSTTSTLLQDILKGAEMEYGEMFVKSALSLLVLSKKGCCTC</sequence>
<dbReference type="EMBL" id="AMQM01001575">
    <property type="status" value="NOT_ANNOTATED_CDS"/>
    <property type="molecule type" value="Genomic_DNA"/>
</dbReference>
<dbReference type="Proteomes" id="UP000015101">
    <property type="component" value="Unassembled WGS sequence"/>
</dbReference>
<dbReference type="Gene3D" id="3.40.50.300">
    <property type="entry name" value="P-loop containing nucleotide triphosphate hydrolases"/>
    <property type="match status" value="1"/>
</dbReference>
<dbReference type="RefSeq" id="XP_009027444.1">
    <property type="nucleotide sequence ID" value="XM_009029196.1"/>
</dbReference>
<protein>
    <recommendedName>
        <fullName evidence="7">DUF4062 domain-containing protein</fullName>
    </recommendedName>
</protein>
<dbReference type="InterPro" id="IPR025139">
    <property type="entry name" value="DUF4062"/>
</dbReference>
<dbReference type="KEGG" id="hro:HELRODRAFT_164192"/>
<dbReference type="PANTHER" id="PTHR44791:SF1">
    <property type="entry name" value="TELOMERASE PROTEIN COMPONENT 1"/>
    <property type="match status" value="1"/>
</dbReference>
<reference evidence="5" key="3">
    <citation type="submission" date="2015-06" db="UniProtKB">
        <authorList>
            <consortium name="EnsemblMetazoa"/>
        </authorList>
    </citation>
    <scope>IDENTIFICATION</scope>
</reference>
<dbReference type="InterPro" id="IPR056884">
    <property type="entry name" value="NPHP3-like_N"/>
</dbReference>
<evidence type="ECO:0000256" key="1">
    <source>
        <dbReference type="ARBA" id="ARBA00022737"/>
    </source>
</evidence>
<reference evidence="4 6" key="2">
    <citation type="journal article" date="2013" name="Nature">
        <title>Insights into bilaterian evolution from three spiralian genomes.</title>
        <authorList>
            <person name="Simakov O."/>
            <person name="Marletaz F."/>
            <person name="Cho S.J."/>
            <person name="Edsinger-Gonzales E."/>
            <person name="Havlak P."/>
            <person name="Hellsten U."/>
            <person name="Kuo D.H."/>
            <person name="Larsson T."/>
            <person name="Lv J."/>
            <person name="Arendt D."/>
            <person name="Savage R."/>
            <person name="Osoegawa K."/>
            <person name="de Jong P."/>
            <person name="Grimwood J."/>
            <person name="Chapman J.A."/>
            <person name="Shapiro H."/>
            <person name="Aerts A."/>
            <person name="Otillar R.P."/>
            <person name="Terry A.Y."/>
            <person name="Boore J.L."/>
            <person name="Grigoriev I.V."/>
            <person name="Lindberg D.R."/>
            <person name="Seaver E.C."/>
            <person name="Weisblat D.A."/>
            <person name="Putnam N.H."/>
            <person name="Rokhsar D.S."/>
        </authorList>
    </citation>
    <scope>NUCLEOTIDE SEQUENCE</scope>
</reference>
<dbReference type="CTD" id="20200429"/>
<accession>T1EV29</accession>
<dbReference type="PANTHER" id="PTHR44791">
    <property type="entry name" value="TELOMERASE PROTEIN COMPONENT 1 TEP1"/>
    <property type="match status" value="1"/>
</dbReference>
<organism evidence="5 6">
    <name type="scientific">Helobdella robusta</name>
    <name type="common">Californian leech</name>
    <dbReference type="NCBI Taxonomy" id="6412"/>
    <lineage>
        <taxon>Eukaryota</taxon>
        <taxon>Metazoa</taxon>
        <taxon>Spiralia</taxon>
        <taxon>Lophotrochozoa</taxon>
        <taxon>Annelida</taxon>
        <taxon>Clitellata</taxon>
        <taxon>Hirudinea</taxon>
        <taxon>Rhynchobdellida</taxon>
        <taxon>Glossiphoniidae</taxon>
        <taxon>Helobdella</taxon>
    </lineage>
</organism>
<evidence type="ECO:0000259" key="3">
    <source>
        <dbReference type="Pfam" id="PF24883"/>
    </source>
</evidence>
<dbReference type="AlphaFoldDB" id="T1EV29"/>
<gene>
    <name evidence="5" type="primary">20200429</name>
    <name evidence="4" type="ORF">HELRODRAFT_164192</name>
</gene>
<dbReference type="InParanoid" id="T1EV29"/>
<feature type="domain" description="Nephrocystin 3-like N-terminal" evidence="3">
    <location>
        <begin position="209"/>
        <end position="275"/>
    </location>
</feature>
<reference evidence="6" key="1">
    <citation type="submission" date="2012-12" db="EMBL/GenBank/DDBJ databases">
        <authorList>
            <person name="Hellsten U."/>
            <person name="Grimwood J."/>
            <person name="Chapman J.A."/>
            <person name="Shapiro H."/>
            <person name="Aerts A."/>
            <person name="Otillar R.P."/>
            <person name="Terry A.Y."/>
            <person name="Boore J.L."/>
            <person name="Simakov O."/>
            <person name="Marletaz F."/>
            <person name="Cho S.-J."/>
            <person name="Edsinger-Gonzales E."/>
            <person name="Havlak P."/>
            <person name="Kuo D.-H."/>
            <person name="Larsson T."/>
            <person name="Lv J."/>
            <person name="Arendt D."/>
            <person name="Savage R."/>
            <person name="Osoegawa K."/>
            <person name="de Jong P."/>
            <person name="Lindberg D.R."/>
            <person name="Seaver E.C."/>
            <person name="Weisblat D.A."/>
            <person name="Putnam N.H."/>
            <person name="Grigoriev I.V."/>
            <person name="Rokhsar D.S."/>
        </authorList>
    </citation>
    <scope>NUCLEOTIDE SEQUENCE</scope>
</reference>
<dbReference type="Pfam" id="PF24883">
    <property type="entry name" value="NPHP3_N"/>
    <property type="match status" value="1"/>
</dbReference>
<dbReference type="InterPro" id="IPR052652">
    <property type="entry name" value="Telomerase_Complex_Comp"/>
</dbReference>
<dbReference type="STRING" id="6412.T1EV29"/>
<name>T1EV29_HELRO</name>
<keyword evidence="6" id="KW-1185">Reference proteome</keyword>
<dbReference type="EnsemblMetazoa" id="HelroT164192">
    <property type="protein sequence ID" value="HelroP164192"/>
    <property type="gene ID" value="HelroG164192"/>
</dbReference>
<dbReference type="eggNOG" id="KOG3602">
    <property type="taxonomic scope" value="Eukaryota"/>
</dbReference>
<keyword evidence="1" id="KW-0677">Repeat</keyword>
<evidence type="ECO:0000259" key="2">
    <source>
        <dbReference type="Pfam" id="PF13271"/>
    </source>
</evidence>
<dbReference type="GeneID" id="20200429"/>
<dbReference type="SUPFAM" id="SSF52540">
    <property type="entry name" value="P-loop containing nucleoside triphosphate hydrolases"/>
    <property type="match status" value="1"/>
</dbReference>
<feature type="domain" description="DUF4062" evidence="2">
    <location>
        <begin position="5"/>
        <end position="61"/>
    </location>
</feature>